<dbReference type="InterPro" id="IPR036396">
    <property type="entry name" value="Cyt_P450_sf"/>
</dbReference>
<dbReference type="Gene3D" id="1.10.630.10">
    <property type="entry name" value="Cytochrome P450"/>
    <property type="match status" value="1"/>
</dbReference>
<evidence type="ECO:0000256" key="10">
    <source>
        <dbReference type="RuleBase" id="RU000461"/>
    </source>
</evidence>
<feature type="non-terminal residue" evidence="11">
    <location>
        <position position="1"/>
    </location>
</feature>
<comment type="caution">
    <text evidence="11">The sequence shown here is derived from an EMBL/GenBank/DDBJ whole genome shotgun (WGS) entry which is preliminary data.</text>
</comment>
<keyword evidence="9 10" id="KW-0479">Metal-binding</keyword>
<evidence type="ECO:0000256" key="1">
    <source>
        <dbReference type="ARBA" id="ARBA00001971"/>
    </source>
</evidence>
<reference evidence="11 12" key="1">
    <citation type="submission" date="2023-11" db="EMBL/GenBank/DDBJ databases">
        <title>Halocaridina rubra genome assembly.</title>
        <authorList>
            <person name="Smith C."/>
        </authorList>
    </citation>
    <scope>NUCLEOTIDE SEQUENCE [LARGE SCALE GENOMIC DNA]</scope>
    <source>
        <strain evidence="11">EP-1</strain>
        <tissue evidence="11">Whole</tissue>
    </source>
</reference>
<name>A0AAN8X3L8_HALRR</name>
<dbReference type="GO" id="GO:0016705">
    <property type="term" value="F:oxidoreductase activity, acting on paired donors, with incorporation or reduction of molecular oxygen"/>
    <property type="evidence" value="ECO:0007669"/>
    <property type="project" value="InterPro"/>
</dbReference>
<dbReference type="InterPro" id="IPR050196">
    <property type="entry name" value="Cytochrome_P450_Monoox"/>
</dbReference>
<dbReference type="InterPro" id="IPR017972">
    <property type="entry name" value="Cyt_P450_CS"/>
</dbReference>
<dbReference type="PANTHER" id="PTHR24291:SF189">
    <property type="entry name" value="CYTOCHROME P450 4C3-RELATED"/>
    <property type="match status" value="1"/>
</dbReference>
<evidence type="ECO:0000313" key="11">
    <source>
        <dbReference type="EMBL" id="KAK7073668.1"/>
    </source>
</evidence>
<evidence type="ECO:0000256" key="9">
    <source>
        <dbReference type="PIRSR" id="PIRSR602401-1"/>
    </source>
</evidence>
<keyword evidence="5" id="KW-0256">Endoplasmic reticulum</keyword>
<proteinExistence type="inferred from homology"/>
<dbReference type="GO" id="GO:0005789">
    <property type="term" value="C:endoplasmic reticulum membrane"/>
    <property type="evidence" value="ECO:0007669"/>
    <property type="project" value="UniProtKB-SubCell"/>
</dbReference>
<dbReference type="GO" id="GO:0005506">
    <property type="term" value="F:iron ion binding"/>
    <property type="evidence" value="ECO:0007669"/>
    <property type="project" value="InterPro"/>
</dbReference>
<gene>
    <name evidence="11" type="primary">CYP4V2_4</name>
    <name evidence="11" type="ORF">SK128_011766</name>
</gene>
<keyword evidence="7 10" id="KW-0503">Monooxygenase</keyword>
<protein>
    <submittedName>
        <fullName evidence="11">Cytochrome P450 4V2</fullName>
    </submittedName>
</protein>
<dbReference type="GO" id="GO:0020037">
    <property type="term" value="F:heme binding"/>
    <property type="evidence" value="ECO:0007669"/>
    <property type="project" value="InterPro"/>
</dbReference>
<comment type="cofactor">
    <cofactor evidence="1 9">
        <name>heme</name>
        <dbReference type="ChEBI" id="CHEBI:30413"/>
    </cofactor>
</comment>
<dbReference type="PANTHER" id="PTHR24291">
    <property type="entry name" value="CYTOCHROME P450 FAMILY 4"/>
    <property type="match status" value="1"/>
</dbReference>
<keyword evidence="12" id="KW-1185">Reference proteome</keyword>
<evidence type="ECO:0000256" key="4">
    <source>
        <dbReference type="ARBA" id="ARBA00022617"/>
    </source>
</evidence>
<feature type="binding site" description="axial binding residue" evidence="9">
    <location>
        <position position="174"/>
    </location>
    <ligand>
        <name>heme</name>
        <dbReference type="ChEBI" id="CHEBI:30413"/>
    </ligand>
    <ligandPart>
        <name>Fe</name>
        <dbReference type="ChEBI" id="CHEBI:18248"/>
    </ligandPart>
</feature>
<dbReference type="PRINTS" id="PR00385">
    <property type="entry name" value="P450"/>
</dbReference>
<keyword evidence="6 9" id="KW-0408">Iron</keyword>
<dbReference type="AlphaFoldDB" id="A0AAN8X3L8"/>
<dbReference type="SUPFAM" id="SSF48264">
    <property type="entry name" value="Cytochrome P450"/>
    <property type="match status" value="1"/>
</dbReference>
<evidence type="ECO:0000256" key="6">
    <source>
        <dbReference type="ARBA" id="ARBA00023004"/>
    </source>
</evidence>
<dbReference type="InterPro" id="IPR001128">
    <property type="entry name" value="Cyt_P450"/>
</dbReference>
<dbReference type="GO" id="GO:0004497">
    <property type="term" value="F:monooxygenase activity"/>
    <property type="evidence" value="ECO:0007669"/>
    <property type="project" value="UniProtKB-KW"/>
</dbReference>
<evidence type="ECO:0000256" key="5">
    <source>
        <dbReference type="ARBA" id="ARBA00022824"/>
    </source>
</evidence>
<evidence type="ECO:0000256" key="2">
    <source>
        <dbReference type="ARBA" id="ARBA00004586"/>
    </source>
</evidence>
<dbReference type="InterPro" id="IPR002401">
    <property type="entry name" value="Cyt_P450_E_grp-I"/>
</dbReference>
<evidence type="ECO:0000256" key="7">
    <source>
        <dbReference type="ARBA" id="ARBA00023033"/>
    </source>
</evidence>
<dbReference type="EMBL" id="JAXCGZ010012291">
    <property type="protein sequence ID" value="KAK7073668.1"/>
    <property type="molecule type" value="Genomic_DNA"/>
</dbReference>
<evidence type="ECO:0000313" key="12">
    <source>
        <dbReference type="Proteomes" id="UP001381693"/>
    </source>
</evidence>
<sequence>KKKRLAFLDLLLESAEKDPSLTTEDIREEVDTFMFEGHDTTAAAINWSLYLLGCHPDLQARVHEELDAIFGDDDRPVTMADLREMKYTENCIKEALRIFPSVPFIARELQEEAIIDNYRIPAGTTVMIVTYRLHRDPEQFPRPEVFDPDRFLPENVQNRHPYAYVPFSAGPRNCIGQKFALMEEKIVVASVLRHFRVESTTRREDLKLLGELILRPENGNALKLFPRK</sequence>
<accession>A0AAN8X3L8</accession>
<comment type="similarity">
    <text evidence="3 10">Belongs to the cytochrome P450 family.</text>
</comment>
<dbReference type="PRINTS" id="PR00463">
    <property type="entry name" value="EP450I"/>
</dbReference>
<keyword evidence="4 9" id="KW-0349">Heme</keyword>
<evidence type="ECO:0000256" key="3">
    <source>
        <dbReference type="ARBA" id="ARBA00010617"/>
    </source>
</evidence>
<dbReference type="PROSITE" id="PS00086">
    <property type="entry name" value="CYTOCHROME_P450"/>
    <property type="match status" value="1"/>
</dbReference>
<organism evidence="11 12">
    <name type="scientific">Halocaridina rubra</name>
    <name type="common">Hawaiian red shrimp</name>
    <dbReference type="NCBI Taxonomy" id="373956"/>
    <lineage>
        <taxon>Eukaryota</taxon>
        <taxon>Metazoa</taxon>
        <taxon>Ecdysozoa</taxon>
        <taxon>Arthropoda</taxon>
        <taxon>Crustacea</taxon>
        <taxon>Multicrustacea</taxon>
        <taxon>Malacostraca</taxon>
        <taxon>Eumalacostraca</taxon>
        <taxon>Eucarida</taxon>
        <taxon>Decapoda</taxon>
        <taxon>Pleocyemata</taxon>
        <taxon>Caridea</taxon>
        <taxon>Atyoidea</taxon>
        <taxon>Atyidae</taxon>
        <taxon>Halocaridina</taxon>
    </lineage>
</organism>
<dbReference type="Proteomes" id="UP001381693">
    <property type="component" value="Unassembled WGS sequence"/>
</dbReference>
<comment type="subcellular location">
    <subcellularLocation>
        <location evidence="2">Endoplasmic reticulum membrane</location>
    </subcellularLocation>
</comment>
<keyword evidence="8" id="KW-0472">Membrane</keyword>
<dbReference type="Pfam" id="PF00067">
    <property type="entry name" value="p450"/>
    <property type="match status" value="1"/>
</dbReference>
<keyword evidence="10" id="KW-0560">Oxidoreductase</keyword>
<evidence type="ECO:0000256" key="8">
    <source>
        <dbReference type="ARBA" id="ARBA00023136"/>
    </source>
</evidence>